<protein>
    <recommendedName>
        <fullName evidence="4">SEA domain-containing protein</fullName>
    </recommendedName>
</protein>
<accession>A0A6J8CFH6</accession>
<name>A0A6J8CFH6_MYTCO</name>
<dbReference type="EMBL" id="CACVKT020005454">
    <property type="protein sequence ID" value="CAC5395268.1"/>
    <property type="molecule type" value="Genomic_DNA"/>
</dbReference>
<dbReference type="AlphaFoldDB" id="A0A6J8CFH6"/>
<gene>
    <name evidence="2" type="ORF">MCOR_29953</name>
</gene>
<feature type="compositionally biased region" description="Polar residues" evidence="1">
    <location>
        <begin position="28"/>
        <end position="38"/>
    </location>
</feature>
<dbReference type="OrthoDB" id="6163206at2759"/>
<evidence type="ECO:0000256" key="1">
    <source>
        <dbReference type="SAM" id="MobiDB-lite"/>
    </source>
</evidence>
<feature type="compositionally biased region" description="Low complexity" evidence="1">
    <location>
        <begin position="10"/>
        <end position="27"/>
    </location>
</feature>
<keyword evidence="3" id="KW-1185">Reference proteome</keyword>
<organism evidence="2 3">
    <name type="scientific">Mytilus coruscus</name>
    <name type="common">Sea mussel</name>
    <dbReference type="NCBI Taxonomy" id="42192"/>
    <lineage>
        <taxon>Eukaryota</taxon>
        <taxon>Metazoa</taxon>
        <taxon>Spiralia</taxon>
        <taxon>Lophotrochozoa</taxon>
        <taxon>Mollusca</taxon>
        <taxon>Bivalvia</taxon>
        <taxon>Autobranchia</taxon>
        <taxon>Pteriomorphia</taxon>
        <taxon>Mytilida</taxon>
        <taxon>Mytiloidea</taxon>
        <taxon>Mytilidae</taxon>
        <taxon>Mytilinae</taxon>
        <taxon>Mytilus</taxon>
    </lineage>
</organism>
<feature type="region of interest" description="Disordered" evidence="1">
    <location>
        <begin position="1"/>
        <end position="54"/>
    </location>
</feature>
<evidence type="ECO:0000313" key="3">
    <source>
        <dbReference type="Proteomes" id="UP000507470"/>
    </source>
</evidence>
<evidence type="ECO:0000313" key="2">
    <source>
        <dbReference type="EMBL" id="CAC5395268.1"/>
    </source>
</evidence>
<dbReference type="Proteomes" id="UP000507470">
    <property type="component" value="Unassembled WGS sequence"/>
</dbReference>
<evidence type="ECO:0008006" key="4">
    <source>
        <dbReference type="Google" id="ProtNLM"/>
    </source>
</evidence>
<sequence>MTFTNGTSASKTVETTTLSSTKTISEIQSTNASSGPTRESTRMTTSTASVSQTTTNIPTTTTEFYQKEPDLDKTIAVEVKLFLENETFSLELNNPLSAEYSRLKGSMTNLLFDQYKNIIGFKDVDIYKFSVHVCGEHGDCIDKVSRYKRETQKILQIDYGISIYIFKALNGTGFSDEVFKTIEQVTHHILNNSTFMDLSITNENETRLLLTTEIQDKNTTDLSYLFCGIGYSFNKSIAKCESFCKHLQPQCKNSGYCILDILGNPACRSDGEENISQYRPSSVRRSFYASADVYSSVYKTNDNAVTQQDTFDINEDSNRKFTIKRPKIILYRASIYDC</sequence>
<reference evidence="2 3" key="1">
    <citation type="submission" date="2020-06" db="EMBL/GenBank/DDBJ databases">
        <authorList>
            <person name="Li R."/>
            <person name="Bekaert M."/>
        </authorList>
    </citation>
    <scope>NUCLEOTIDE SEQUENCE [LARGE SCALE GENOMIC DNA]</scope>
    <source>
        <strain evidence="3">wild</strain>
    </source>
</reference>
<feature type="compositionally biased region" description="Low complexity" evidence="1">
    <location>
        <begin position="44"/>
        <end position="54"/>
    </location>
</feature>
<proteinExistence type="predicted"/>